<dbReference type="EMBL" id="MOMC01000016">
    <property type="protein sequence ID" value="ONH31500.1"/>
    <property type="molecule type" value="Genomic_DNA"/>
</dbReference>
<sequence>MLGGVVVVDTVAPLLVWEGPHYPVYYLPLADLKATLEPTGEIVRSPSRGDAHRHDVVAGGHRAAGAALTYPDSPFPELRDMVRLDWDAMDTWLEEDEPVIVHARNPYHRIDILSSSRHVRVEIDGVTVAESTRPTVLFETGLRPRYYLPLTDVRMDMLRPSSTSTGCPYKGTASYYGVELDGKVHDDVVWYYTAPLLESVRIAGLVCFYDEKVDIYVDGVHT</sequence>
<protein>
    <recommendedName>
        <fullName evidence="1">DUF427 domain-containing protein</fullName>
    </recommendedName>
</protein>
<dbReference type="AlphaFoldDB" id="A0A1V2IEQ9"/>
<feature type="domain" description="DUF427" evidence="1">
    <location>
        <begin position="119"/>
        <end position="211"/>
    </location>
</feature>
<dbReference type="STRING" id="1834516.BL253_09170"/>
<accession>A0A1V2IEQ9</accession>
<evidence type="ECO:0000313" key="2">
    <source>
        <dbReference type="EMBL" id="ONH31500.1"/>
    </source>
</evidence>
<dbReference type="Gene3D" id="2.170.150.40">
    <property type="entry name" value="Domain of unknown function (DUF427)"/>
    <property type="match status" value="2"/>
</dbReference>
<dbReference type="InterPro" id="IPR007361">
    <property type="entry name" value="DUF427"/>
</dbReference>
<dbReference type="PANTHER" id="PTHR34310">
    <property type="entry name" value="DUF427 DOMAIN PROTEIN (AFU_ORTHOLOGUE AFUA_3G02220)"/>
    <property type="match status" value="1"/>
</dbReference>
<dbReference type="PANTHER" id="PTHR34310:SF9">
    <property type="entry name" value="BLR5716 PROTEIN"/>
    <property type="match status" value="1"/>
</dbReference>
<organism evidence="2 3">
    <name type="scientific">Pseudofrankia asymbiotica</name>
    <dbReference type="NCBI Taxonomy" id="1834516"/>
    <lineage>
        <taxon>Bacteria</taxon>
        <taxon>Bacillati</taxon>
        <taxon>Actinomycetota</taxon>
        <taxon>Actinomycetes</taxon>
        <taxon>Frankiales</taxon>
        <taxon>Frankiaceae</taxon>
        <taxon>Pseudofrankia</taxon>
    </lineage>
</organism>
<dbReference type="Pfam" id="PF04248">
    <property type="entry name" value="NTP_transf_9"/>
    <property type="match status" value="2"/>
</dbReference>
<name>A0A1V2IEQ9_9ACTN</name>
<dbReference type="Proteomes" id="UP000188929">
    <property type="component" value="Unassembled WGS sequence"/>
</dbReference>
<keyword evidence="3" id="KW-1185">Reference proteome</keyword>
<evidence type="ECO:0000259" key="1">
    <source>
        <dbReference type="Pfam" id="PF04248"/>
    </source>
</evidence>
<dbReference type="InterPro" id="IPR038694">
    <property type="entry name" value="DUF427_sf"/>
</dbReference>
<reference evidence="3" key="1">
    <citation type="submission" date="2016-10" db="EMBL/GenBank/DDBJ databases">
        <title>Frankia sp. NRRL B-16386 Genome sequencing.</title>
        <authorList>
            <person name="Ghodhbane-Gtari F."/>
            <person name="Swanson E."/>
            <person name="Gueddou A."/>
            <person name="Hezbri K."/>
            <person name="Ktari K."/>
            <person name="Nouioui I."/>
            <person name="Morris K."/>
            <person name="Simpson S."/>
            <person name="Abebe-Akele F."/>
            <person name="Thomas K."/>
            <person name="Gtari M."/>
            <person name="Tisa L.S."/>
        </authorList>
    </citation>
    <scope>NUCLEOTIDE SEQUENCE [LARGE SCALE GENOMIC DNA]</scope>
    <source>
        <strain evidence="3">NRRL B-16386</strain>
    </source>
</reference>
<gene>
    <name evidence="2" type="ORF">BL253_09170</name>
</gene>
<evidence type="ECO:0000313" key="3">
    <source>
        <dbReference type="Proteomes" id="UP000188929"/>
    </source>
</evidence>
<feature type="domain" description="DUF427" evidence="1">
    <location>
        <begin position="2"/>
        <end position="79"/>
    </location>
</feature>
<proteinExistence type="predicted"/>
<comment type="caution">
    <text evidence="2">The sequence shown here is derived from an EMBL/GenBank/DDBJ whole genome shotgun (WGS) entry which is preliminary data.</text>
</comment>